<gene>
    <name evidence="1" type="ORF">US86_C0003G0019</name>
</gene>
<evidence type="ECO:0000313" key="1">
    <source>
        <dbReference type="EMBL" id="KKQ66776.1"/>
    </source>
</evidence>
<dbReference type="AlphaFoldDB" id="A0A0G0MPF0"/>
<evidence type="ECO:0000313" key="2">
    <source>
        <dbReference type="Proteomes" id="UP000034235"/>
    </source>
</evidence>
<accession>A0A0G0MPF0</accession>
<sequence>MERTSKFNCRKAMGIGVLGALSATYLRDYLSERGRTTPIWEYRSNPSRPLEWDRAVRVISNPLMKLVADGIVSHSWDWVAIPDRDEYSQRWLQPPRDRWYENYEPKSLTILHHALAHTIFGIQDVYILGVDQDKLKKQGRKAEGYYYGFQAEGDERIIKNRILVPTNEEIRILMGAKPLRVLTLDSQNNELPTQAEGPIDRKDKRHKHLRLF</sequence>
<dbReference type="Proteomes" id="UP000034235">
    <property type="component" value="Unassembled WGS sequence"/>
</dbReference>
<reference evidence="1 2" key="1">
    <citation type="journal article" date="2015" name="Nature">
        <title>rRNA introns, odd ribosomes, and small enigmatic genomes across a large radiation of phyla.</title>
        <authorList>
            <person name="Brown C.T."/>
            <person name="Hug L.A."/>
            <person name="Thomas B.C."/>
            <person name="Sharon I."/>
            <person name="Castelle C.J."/>
            <person name="Singh A."/>
            <person name="Wilkins M.J."/>
            <person name="Williams K.H."/>
            <person name="Banfield J.F."/>
        </authorList>
    </citation>
    <scope>NUCLEOTIDE SEQUENCE [LARGE SCALE GENOMIC DNA]</scope>
</reference>
<protein>
    <submittedName>
        <fullName evidence="1">Uncharacterized protein</fullName>
    </submittedName>
</protein>
<comment type="caution">
    <text evidence="1">The sequence shown here is derived from an EMBL/GenBank/DDBJ whole genome shotgun (WGS) entry which is preliminary data.</text>
</comment>
<name>A0A0G0MPF0_9BACT</name>
<dbReference type="EMBL" id="LBUP01000003">
    <property type="protein sequence ID" value="KKQ66776.1"/>
    <property type="molecule type" value="Genomic_DNA"/>
</dbReference>
<organism evidence="1 2">
    <name type="scientific">Candidatus Daviesbacteria bacterium GW2011_GWA2_38_24</name>
    <dbReference type="NCBI Taxonomy" id="1618422"/>
    <lineage>
        <taxon>Bacteria</taxon>
        <taxon>Candidatus Daviesiibacteriota</taxon>
    </lineage>
</organism>
<proteinExistence type="predicted"/>